<protein>
    <submittedName>
        <fullName evidence="2">Transmembrane protein</fullName>
    </submittedName>
</protein>
<dbReference type="AlphaFoldDB" id="C3MI13"/>
<keyword evidence="2" id="KW-0812">Transmembrane</keyword>
<name>C3MI13_SINFN</name>
<feature type="region of interest" description="Disordered" evidence="1">
    <location>
        <begin position="109"/>
        <end position="157"/>
    </location>
</feature>
<feature type="compositionally biased region" description="Low complexity" evidence="1">
    <location>
        <begin position="109"/>
        <end position="136"/>
    </location>
</feature>
<feature type="compositionally biased region" description="Basic and acidic residues" evidence="1">
    <location>
        <begin position="307"/>
        <end position="321"/>
    </location>
</feature>
<feature type="region of interest" description="Disordered" evidence="1">
    <location>
        <begin position="552"/>
        <end position="593"/>
    </location>
</feature>
<dbReference type="KEGG" id="rhi:NGR_c27670"/>
<evidence type="ECO:0000313" key="3">
    <source>
        <dbReference type="Proteomes" id="UP000001054"/>
    </source>
</evidence>
<reference evidence="2 3" key="1">
    <citation type="journal article" date="2009" name="Appl. Environ. Microbiol.">
        <title>Rhizobium sp. strain NGR234 possesses a remarkable number of secretion systems.</title>
        <authorList>
            <person name="Schmeisser C."/>
            <person name="Liesegang H."/>
            <person name="Krysciak D."/>
            <person name="Bakkou N."/>
            <person name="Le Quere A."/>
            <person name="Wollherr A."/>
            <person name="Heinemeyer I."/>
            <person name="Morgenstern B."/>
            <person name="Pommerening-Roeser A."/>
            <person name="Flores M."/>
            <person name="Palacios R."/>
            <person name="Brenner S."/>
            <person name="Gottschalk G."/>
            <person name="Schmitz R.A."/>
            <person name="Broughton W.J."/>
            <person name="Perret X."/>
            <person name="Strittmatter A.W."/>
            <person name="Streit W.R."/>
        </authorList>
    </citation>
    <scope>NUCLEOTIDE SEQUENCE [LARGE SCALE GENOMIC DNA]</scope>
    <source>
        <strain evidence="3">NBRC 101917 / NGR234</strain>
    </source>
</reference>
<feature type="region of interest" description="Disordered" evidence="1">
    <location>
        <begin position="411"/>
        <end position="440"/>
    </location>
</feature>
<feature type="compositionally biased region" description="Basic and acidic residues" evidence="1">
    <location>
        <begin position="235"/>
        <end position="247"/>
    </location>
</feature>
<gene>
    <name evidence="2" type="ordered locus">NGR_c27670</name>
</gene>
<evidence type="ECO:0000256" key="1">
    <source>
        <dbReference type="SAM" id="MobiDB-lite"/>
    </source>
</evidence>
<feature type="compositionally biased region" description="Low complexity" evidence="1">
    <location>
        <begin position="562"/>
        <end position="586"/>
    </location>
</feature>
<keyword evidence="3" id="KW-1185">Reference proteome</keyword>
<dbReference type="OrthoDB" id="8442940at2"/>
<feature type="compositionally biased region" description="Low complexity" evidence="1">
    <location>
        <begin position="271"/>
        <end position="282"/>
    </location>
</feature>
<dbReference type="PATRIC" id="fig|394.7.peg.5600"/>
<keyword evidence="2" id="KW-0472">Membrane</keyword>
<feature type="region of interest" description="Disordered" evidence="1">
    <location>
        <begin position="204"/>
        <end position="388"/>
    </location>
</feature>
<dbReference type="eggNOG" id="COG5373">
    <property type="taxonomic scope" value="Bacteria"/>
</dbReference>
<feature type="compositionally biased region" description="Low complexity" evidence="1">
    <location>
        <begin position="248"/>
        <end position="257"/>
    </location>
</feature>
<dbReference type="EMBL" id="CP001389">
    <property type="protein sequence ID" value="ACP26515.1"/>
    <property type="molecule type" value="Genomic_DNA"/>
</dbReference>
<dbReference type="HOGENOM" id="CLU_019739_0_0_5"/>
<dbReference type="STRING" id="394.NGR_c27670"/>
<sequence length="787" mass="83507">MRKHLMADFVAVIRRTVDGLSENTPEMRGRVYEKARSAVRRQLENMTPRPSDDMINRQLNKLELAITEVESEHAEALPAIEETEAPETAQALGKTEVLETTEVLEPEAVEAPAEPESAAPVSPEPVPAEAAEVEQTAAEEHVEEAAPESRQTFEEPAPADEIAPAAEHVVPEQLEAEPTLEAASDEHPQEPPAVVEEPETIPAAPQWGAPAEPAPEEVETWQQAPVEETTAPEQHAVEAEEYERGEPAAEPEAVEPASPDVQGTLEEPVSEEAAPVEEAAPAKQDSSEWALPEWEDAPPSDPSPAPDARRDEAVPEPERLGLHPVEPETSQPAHRAGEETAQAWSFDDSDPFAAPTEAKKDKAAEPDVSEWAWPVEKAPAASSEEERAGTAWNHIDDLLGLDDAGRRENGTAAVAKDEDQSSDLAPAPVSPRPASYRVAPKPSRFNAKSLAIGALILLLLGGGGFAYWVNREAGNAWLSAVLAKIIPAGSETQTPPTGEGAPADQPGEQPGTPEGTALPEDTSSKFTQRLLADGSERDEGPAGANGTEIAQEGKSVAPQTEAAQPQSDAAGSQQAAAQTAQPPANQDGGAPQTEVSIADGEKMFLYEERLGQSSPTAVPGAAAWSIKEESPGGDAKPEPAIQAQITVPDRGLTALMTIKRNVDPSLPASHVIEFVFSLPENFEGGAIEGVQRVSMKRTEQDRGDPLIAVPAKITDDFHMIALNDFAEAVGSNTELLRSRSWIDIPITYRNGRRALLTLEKGASGTEAFSKAMQAWGSLGSAAAASGQ</sequence>
<feature type="region of interest" description="Disordered" evidence="1">
    <location>
        <begin position="489"/>
        <end position="523"/>
    </location>
</feature>
<proteinExistence type="predicted"/>
<dbReference type="Proteomes" id="UP000001054">
    <property type="component" value="Chromosome"/>
</dbReference>
<evidence type="ECO:0000313" key="2">
    <source>
        <dbReference type="EMBL" id="ACP26515.1"/>
    </source>
</evidence>
<organism evidence="2 3">
    <name type="scientific">Sinorhizobium fredii (strain NBRC 101917 / NGR234)</name>
    <dbReference type="NCBI Taxonomy" id="394"/>
    <lineage>
        <taxon>Bacteria</taxon>
        <taxon>Pseudomonadati</taxon>
        <taxon>Pseudomonadota</taxon>
        <taxon>Alphaproteobacteria</taxon>
        <taxon>Hyphomicrobiales</taxon>
        <taxon>Rhizobiaceae</taxon>
        <taxon>Sinorhizobium/Ensifer group</taxon>
        <taxon>Sinorhizobium</taxon>
    </lineage>
</organism>
<accession>C3MI13</accession>